<comment type="caution">
    <text evidence="2">The sequence shown here is derived from an EMBL/GenBank/DDBJ whole genome shotgun (WGS) entry which is preliminary data.</text>
</comment>
<dbReference type="AlphaFoldDB" id="A0AAN9MPA1"/>
<sequence length="216" mass="24153">MDKNNGSNSSVCNKIRQALASNLAVRTVQRITSFNQDPKPLTKHPKTPPSITNIPIQNKPHPRHKAHEEGSGSGAIPTKFDHSTPKLRNGNSAVSIAAKGAERANKGAIKGEPHPQRVPMQGYKQHGHGVLTESPQGKKMDVNDHFKDFIQQTREKMMRSMTNIGWGQNKHAAAPDHEPQHGSNKNENHFSDFIQRARKKLRTTTTVRRNNYTKKE</sequence>
<reference evidence="2 3" key="1">
    <citation type="submission" date="2024-01" db="EMBL/GenBank/DDBJ databases">
        <title>The genomes of 5 underutilized Papilionoideae crops provide insights into root nodulation and disease resistanc.</title>
        <authorList>
            <person name="Jiang F."/>
        </authorList>
    </citation>
    <scope>NUCLEOTIDE SEQUENCE [LARGE SCALE GENOMIC DNA]</scope>
    <source>
        <strain evidence="2">JINMINGXINNONG_FW02</strain>
        <tissue evidence="2">Leaves</tissue>
    </source>
</reference>
<feature type="region of interest" description="Disordered" evidence="1">
    <location>
        <begin position="34"/>
        <end position="89"/>
    </location>
</feature>
<proteinExistence type="predicted"/>
<keyword evidence="3" id="KW-1185">Reference proteome</keyword>
<dbReference type="PANTHER" id="PTHR36746:SF5">
    <property type="match status" value="1"/>
</dbReference>
<evidence type="ECO:0000313" key="3">
    <source>
        <dbReference type="Proteomes" id="UP001374584"/>
    </source>
</evidence>
<dbReference type="EMBL" id="JAYMYR010000006">
    <property type="protein sequence ID" value="KAK7355783.1"/>
    <property type="molecule type" value="Genomic_DNA"/>
</dbReference>
<gene>
    <name evidence="2" type="ORF">VNO80_15045</name>
</gene>
<dbReference type="PANTHER" id="PTHR36746">
    <property type="entry name" value="BNAC04G51760D PROTEIN"/>
    <property type="match status" value="1"/>
</dbReference>
<evidence type="ECO:0000256" key="1">
    <source>
        <dbReference type="SAM" id="MobiDB-lite"/>
    </source>
</evidence>
<feature type="compositionally biased region" description="Basic and acidic residues" evidence="1">
    <location>
        <begin position="173"/>
        <end position="190"/>
    </location>
</feature>
<name>A0AAN9MPA1_PHACN</name>
<evidence type="ECO:0000313" key="2">
    <source>
        <dbReference type="EMBL" id="KAK7355783.1"/>
    </source>
</evidence>
<organism evidence="2 3">
    <name type="scientific">Phaseolus coccineus</name>
    <name type="common">Scarlet runner bean</name>
    <name type="synonym">Phaseolus multiflorus</name>
    <dbReference type="NCBI Taxonomy" id="3886"/>
    <lineage>
        <taxon>Eukaryota</taxon>
        <taxon>Viridiplantae</taxon>
        <taxon>Streptophyta</taxon>
        <taxon>Embryophyta</taxon>
        <taxon>Tracheophyta</taxon>
        <taxon>Spermatophyta</taxon>
        <taxon>Magnoliopsida</taxon>
        <taxon>eudicotyledons</taxon>
        <taxon>Gunneridae</taxon>
        <taxon>Pentapetalae</taxon>
        <taxon>rosids</taxon>
        <taxon>fabids</taxon>
        <taxon>Fabales</taxon>
        <taxon>Fabaceae</taxon>
        <taxon>Papilionoideae</taxon>
        <taxon>50 kb inversion clade</taxon>
        <taxon>NPAAA clade</taxon>
        <taxon>indigoferoid/millettioid clade</taxon>
        <taxon>Phaseoleae</taxon>
        <taxon>Phaseolus</taxon>
    </lineage>
</organism>
<accession>A0AAN9MPA1</accession>
<protein>
    <submittedName>
        <fullName evidence="2">Uncharacterized protein</fullName>
    </submittedName>
</protein>
<dbReference type="Proteomes" id="UP001374584">
    <property type="component" value="Unassembled WGS sequence"/>
</dbReference>
<feature type="region of interest" description="Disordered" evidence="1">
    <location>
        <begin position="167"/>
        <end position="216"/>
    </location>
</feature>